<feature type="domain" description="Acyl-CoA dehydrogenase/oxidase C-terminal" evidence="7">
    <location>
        <begin position="221"/>
        <end position="365"/>
    </location>
</feature>
<reference evidence="10 11" key="1">
    <citation type="submission" date="2017-10" db="EMBL/GenBank/DDBJ databases">
        <title>Sphingobium yanoikuyae S72.</title>
        <authorList>
            <person name="Sanchez E."/>
            <person name="Bustos P."/>
            <person name="Mendoza P."/>
            <person name="Guo X."/>
            <person name="Mendoza A."/>
        </authorList>
    </citation>
    <scope>NUCLEOTIDE SEQUENCE [LARGE SCALE GENOMIC DNA]</scope>
    <source>
        <strain evidence="10 11">S72</strain>
    </source>
</reference>
<dbReference type="Pfam" id="PF02771">
    <property type="entry name" value="Acyl-CoA_dh_N"/>
    <property type="match status" value="1"/>
</dbReference>
<feature type="domain" description="Acyl-CoA dehydrogenase/oxidase N-terminal" evidence="9">
    <location>
        <begin position="6"/>
        <end position="118"/>
    </location>
</feature>
<proteinExistence type="inferred from homology"/>
<dbReference type="Proteomes" id="UP000219422">
    <property type="component" value="Chromosome"/>
</dbReference>
<dbReference type="GeneID" id="57777615"/>
<evidence type="ECO:0000313" key="11">
    <source>
        <dbReference type="Proteomes" id="UP000219422"/>
    </source>
</evidence>
<comment type="similarity">
    <text evidence="2 6">Belongs to the acyl-CoA dehydrogenase family.</text>
</comment>
<dbReference type="SUPFAM" id="SSF47203">
    <property type="entry name" value="Acyl-CoA dehydrogenase C-terminal domain-like"/>
    <property type="match status" value="1"/>
</dbReference>
<dbReference type="KEGG" id="sya:A6768_12330"/>
<dbReference type="InterPro" id="IPR037069">
    <property type="entry name" value="AcylCoA_DH/ox_N_sf"/>
</dbReference>
<evidence type="ECO:0000259" key="9">
    <source>
        <dbReference type="Pfam" id="PF02771"/>
    </source>
</evidence>
<dbReference type="SUPFAM" id="SSF56645">
    <property type="entry name" value="Acyl-CoA dehydrogenase NM domain-like"/>
    <property type="match status" value="1"/>
</dbReference>
<dbReference type="AlphaFoldDB" id="A0A291N0K8"/>
<dbReference type="EMBL" id="CP023741">
    <property type="protein sequence ID" value="ATI80698.1"/>
    <property type="molecule type" value="Genomic_DNA"/>
</dbReference>
<dbReference type="Pfam" id="PF02770">
    <property type="entry name" value="Acyl-CoA_dh_M"/>
    <property type="match status" value="1"/>
</dbReference>
<accession>A0A291N0K8</accession>
<evidence type="ECO:0000256" key="5">
    <source>
        <dbReference type="ARBA" id="ARBA00023002"/>
    </source>
</evidence>
<protein>
    <submittedName>
        <fullName evidence="10">Pimeloyl-CoA dehydrogenase small subunit</fullName>
    </submittedName>
</protein>
<dbReference type="CDD" id="cd00567">
    <property type="entry name" value="ACAD"/>
    <property type="match status" value="1"/>
</dbReference>
<dbReference type="Gene3D" id="2.40.110.10">
    <property type="entry name" value="Butyryl-CoA Dehydrogenase, subunit A, domain 2"/>
    <property type="match status" value="1"/>
</dbReference>
<evidence type="ECO:0000256" key="6">
    <source>
        <dbReference type="RuleBase" id="RU362125"/>
    </source>
</evidence>
<dbReference type="PANTHER" id="PTHR43884">
    <property type="entry name" value="ACYL-COA DEHYDROGENASE"/>
    <property type="match status" value="1"/>
</dbReference>
<comment type="cofactor">
    <cofactor evidence="1 6">
        <name>FAD</name>
        <dbReference type="ChEBI" id="CHEBI:57692"/>
    </cofactor>
</comment>
<dbReference type="InterPro" id="IPR036250">
    <property type="entry name" value="AcylCo_DH-like_C"/>
</dbReference>
<gene>
    <name evidence="10" type="ORF">A6768_12330</name>
</gene>
<evidence type="ECO:0000256" key="2">
    <source>
        <dbReference type="ARBA" id="ARBA00009347"/>
    </source>
</evidence>
<dbReference type="Pfam" id="PF00441">
    <property type="entry name" value="Acyl-CoA_dh_1"/>
    <property type="match status" value="1"/>
</dbReference>
<evidence type="ECO:0000256" key="1">
    <source>
        <dbReference type="ARBA" id="ARBA00001974"/>
    </source>
</evidence>
<evidence type="ECO:0000256" key="4">
    <source>
        <dbReference type="ARBA" id="ARBA00022827"/>
    </source>
</evidence>
<keyword evidence="5 6" id="KW-0560">Oxidoreductase</keyword>
<evidence type="ECO:0000313" key="10">
    <source>
        <dbReference type="EMBL" id="ATI80698.1"/>
    </source>
</evidence>
<dbReference type="Gene3D" id="1.10.540.10">
    <property type="entry name" value="Acyl-CoA dehydrogenase/oxidase, N-terminal domain"/>
    <property type="match status" value="1"/>
</dbReference>
<dbReference type="RefSeq" id="WP_097383823.1">
    <property type="nucleotide sequence ID" value="NZ_CP023741.1"/>
</dbReference>
<sequence length="377" mass="40071">MDFDLNDEQKMLQETVTRFVAETYDFQKREHALKTTEGWSREAYAGLAEMGLLALPFAEEDGGFGGGGVEMMIVMEALGRGLMVEPYFATVVLAGGVLRHGASAEQREAIVPGLVVGERICALAHNEAGLPRHTLEARATATPSGDGWLLDGRKIAVIHGQSADTLIVSARTADGLSLFLIDAATQGVTIEPAQGYDGVPVATVMLAGVSVAADALIGQVGEGATILQRVFEEATVALVAEGVGAMSETFDVTVDYLKTRQQFGVAIGSFQALQHRAVDMLMQLELARSMAILAALSLDTDADQRSRNISAAKAQIGRSGRMIAQEAVQMHGAIGITAEYKVGHAFKRLTAIDALLGDRDYHLARLVEMRGVYPAAA</sequence>
<dbReference type="PANTHER" id="PTHR43884:SF20">
    <property type="entry name" value="ACYL-COA DEHYDROGENASE FADE28"/>
    <property type="match status" value="1"/>
</dbReference>
<feature type="domain" description="Acyl-CoA oxidase/dehydrogenase middle" evidence="8">
    <location>
        <begin position="128"/>
        <end position="206"/>
    </location>
</feature>
<dbReference type="InterPro" id="IPR009100">
    <property type="entry name" value="AcylCoA_DH/oxidase_NM_dom_sf"/>
</dbReference>
<dbReference type="Gene3D" id="1.20.140.10">
    <property type="entry name" value="Butyryl-CoA Dehydrogenase, subunit A, domain 3"/>
    <property type="match status" value="1"/>
</dbReference>
<dbReference type="GO" id="GO:0050660">
    <property type="term" value="F:flavin adenine dinucleotide binding"/>
    <property type="evidence" value="ECO:0007669"/>
    <property type="project" value="InterPro"/>
</dbReference>
<dbReference type="GO" id="GO:0003995">
    <property type="term" value="F:acyl-CoA dehydrogenase activity"/>
    <property type="evidence" value="ECO:0007669"/>
    <property type="project" value="TreeGrafter"/>
</dbReference>
<dbReference type="InterPro" id="IPR006091">
    <property type="entry name" value="Acyl-CoA_Oxase/DH_mid-dom"/>
</dbReference>
<keyword evidence="3 6" id="KW-0285">Flavoprotein</keyword>
<dbReference type="InterPro" id="IPR013786">
    <property type="entry name" value="AcylCoA_DH/ox_N"/>
</dbReference>
<keyword evidence="4 6" id="KW-0274">FAD</keyword>
<name>A0A291N0K8_SPHYA</name>
<dbReference type="InterPro" id="IPR009075">
    <property type="entry name" value="AcylCo_DH/oxidase_C"/>
</dbReference>
<evidence type="ECO:0000259" key="8">
    <source>
        <dbReference type="Pfam" id="PF02770"/>
    </source>
</evidence>
<evidence type="ECO:0000259" key="7">
    <source>
        <dbReference type="Pfam" id="PF00441"/>
    </source>
</evidence>
<dbReference type="InterPro" id="IPR046373">
    <property type="entry name" value="Acyl-CoA_Oxase/DH_mid-dom_sf"/>
</dbReference>
<organism evidence="10 11">
    <name type="scientific">Sphingobium yanoikuyae</name>
    <name type="common">Sphingomonas yanoikuyae</name>
    <dbReference type="NCBI Taxonomy" id="13690"/>
    <lineage>
        <taxon>Bacteria</taxon>
        <taxon>Pseudomonadati</taxon>
        <taxon>Pseudomonadota</taxon>
        <taxon>Alphaproteobacteria</taxon>
        <taxon>Sphingomonadales</taxon>
        <taxon>Sphingomonadaceae</taxon>
        <taxon>Sphingobium</taxon>
    </lineage>
</organism>
<evidence type="ECO:0000256" key="3">
    <source>
        <dbReference type="ARBA" id="ARBA00022630"/>
    </source>
</evidence>